<sequence>MGKNTPTGESPLPTMGQSDITEFIESLRNAQDKKTLFVLLNNKLSSLPSKEREKFITGLVTAIKASELPEDKTLLKEKFYPAYSMYIATGIFANQLNQESLAKMGQIPNDDDDESDEI</sequence>
<dbReference type="EMBL" id="CP043727">
    <property type="protein sequence ID" value="QHB34833.1"/>
    <property type="molecule type" value="Genomic_DNA"/>
</dbReference>
<evidence type="ECO:0000313" key="1">
    <source>
        <dbReference type="EMBL" id="QHB34833.1"/>
    </source>
</evidence>
<reference evidence="2" key="1">
    <citation type="submission" date="2019-09" db="EMBL/GenBank/DDBJ databases">
        <title>Yersinia canariae sp. nov., isolated from a human yersiniosis case.</title>
        <authorList>
            <person name="Nguyen S.V."/>
            <person name="Greig D."/>
            <person name="Hurley D."/>
            <person name="Cao Y."/>
            <person name="McCabe E."/>
            <person name="Mitchell M."/>
            <person name="Jenkins C."/>
            <person name="Fanning S."/>
        </authorList>
    </citation>
    <scope>NUCLEOTIDE SEQUENCE [LARGE SCALE GENOMIC DNA]</scope>
    <source>
        <strain evidence="2">NCTC 14382</strain>
    </source>
</reference>
<dbReference type="KEGG" id="yca:F0T03_18135"/>
<dbReference type="Proteomes" id="UP000464402">
    <property type="component" value="Chromosome"/>
</dbReference>
<dbReference type="AlphaFoldDB" id="A0A857F544"/>
<gene>
    <name evidence="1" type="ORF">F0T03_18135</name>
</gene>
<evidence type="ECO:0000313" key="2">
    <source>
        <dbReference type="Proteomes" id="UP000464402"/>
    </source>
</evidence>
<accession>A0A857F544</accession>
<protein>
    <submittedName>
        <fullName evidence="1">Uncharacterized protein</fullName>
    </submittedName>
</protein>
<organism evidence="1 2">
    <name type="scientific">Yersinia canariae</name>
    <dbReference type="NCBI Taxonomy" id="2607663"/>
    <lineage>
        <taxon>Bacteria</taxon>
        <taxon>Pseudomonadati</taxon>
        <taxon>Pseudomonadota</taxon>
        <taxon>Gammaproteobacteria</taxon>
        <taxon>Enterobacterales</taxon>
        <taxon>Yersiniaceae</taxon>
        <taxon>Yersinia</taxon>
    </lineage>
</organism>
<proteinExistence type="predicted"/>
<keyword evidence="2" id="KW-1185">Reference proteome</keyword>
<name>A0A857F544_9GAMM</name>